<feature type="region of interest" description="Disordered" evidence="4">
    <location>
        <begin position="31"/>
        <end position="74"/>
    </location>
</feature>
<dbReference type="Gene3D" id="3.40.50.1820">
    <property type="entry name" value="alpha/beta hydrolase"/>
    <property type="match status" value="1"/>
</dbReference>
<proteinExistence type="predicted"/>
<dbReference type="PANTHER" id="PTHR10272">
    <property type="entry name" value="PLATELET-ACTIVATING FACTOR ACETYLHYDROLASE"/>
    <property type="match status" value="1"/>
</dbReference>
<gene>
    <name evidence="5" type="ORF">D5H75_25145</name>
</gene>
<evidence type="ECO:0000256" key="3">
    <source>
        <dbReference type="ARBA" id="ARBA00023098"/>
    </source>
</evidence>
<reference evidence="5 6" key="1">
    <citation type="submission" date="2018-09" db="EMBL/GenBank/DDBJ databases">
        <title>YIM 75507 draft genome.</title>
        <authorList>
            <person name="Tang S."/>
            <person name="Feng Y."/>
        </authorList>
    </citation>
    <scope>NUCLEOTIDE SEQUENCE [LARGE SCALE GENOMIC DNA]</scope>
    <source>
        <strain evidence="5 6">YIM 75507</strain>
    </source>
</reference>
<feature type="region of interest" description="Disordered" evidence="4">
    <location>
        <begin position="131"/>
        <end position="165"/>
    </location>
</feature>
<evidence type="ECO:0000256" key="2">
    <source>
        <dbReference type="ARBA" id="ARBA00022963"/>
    </source>
</evidence>
<evidence type="ECO:0000313" key="5">
    <source>
        <dbReference type="EMBL" id="RJL27259.1"/>
    </source>
</evidence>
<keyword evidence="6" id="KW-1185">Reference proteome</keyword>
<keyword evidence="2" id="KW-0442">Lipid degradation</keyword>
<keyword evidence="1 5" id="KW-0378">Hydrolase</keyword>
<name>A0A3A4AFX9_9ACTN</name>
<sequence>MSERGLRAGLAVLAVAVALALVAAPLVSTPARASTGPHARGLSAAPRGTPALPAPTGPHSVGTTSLHLKDSSRPDPWVPSAKVRELMVTLWYPAAPGGRERAPYMTPKESELLLADGEITEVPGDILSRTRTNAHTDAGPAGRKGSLPLVVLSPGHSKPRSELTGLGEDLASRGYVVAAIGHTYENVAQTFPDGRLTTCVTCPMNKNPAWWGKLEKSRAADVSFVIDRLTGKRPAWKHAKLIDRTRIAMAGHSVGGASTLASMVADPRIRAGADIDGTVHSALPESGLARPFLFLGKPSSYTPGSGREEAASWEDAWKRMTAWKRWLLVNGTVHMSFTDLGTLADQLGLDYGAKIRGARVMEITRAHLAAFLDLHLRGRPGPVLDGPSPRYPEVRHCSGDTPVCT</sequence>
<dbReference type="EMBL" id="QZEY01000011">
    <property type="protein sequence ID" value="RJL27259.1"/>
    <property type="molecule type" value="Genomic_DNA"/>
</dbReference>
<dbReference type="Pfam" id="PF03403">
    <property type="entry name" value="PAF-AH_p_II"/>
    <property type="match status" value="2"/>
</dbReference>
<dbReference type="OrthoDB" id="569821at2"/>
<organism evidence="5 6">
    <name type="scientific">Bailinhaonella thermotolerans</name>
    <dbReference type="NCBI Taxonomy" id="1070861"/>
    <lineage>
        <taxon>Bacteria</taxon>
        <taxon>Bacillati</taxon>
        <taxon>Actinomycetota</taxon>
        <taxon>Actinomycetes</taxon>
        <taxon>Streptosporangiales</taxon>
        <taxon>Streptosporangiaceae</taxon>
        <taxon>Bailinhaonella</taxon>
    </lineage>
</organism>
<dbReference type="GO" id="GO:0003847">
    <property type="term" value="F:1-alkyl-2-acetylglycerophosphocholine esterase activity"/>
    <property type="evidence" value="ECO:0007669"/>
    <property type="project" value="TreeGrafter"/>
</dbReference>
<evidence type="ECO:0000313" key="6">
    <source>
        <dbReference type="Proteomes" id="UP000265768"/>
    </source>
</evidence>
<evidence type="ECO:0000256" key="4">
    <source>
        <dbReference type="SAM" id="MobiDB-lite"/>
    </source>
</evidence>
<evidence type="ECO:0000256" key="1">
    <source>
        <dbReference type="ARBA" id="ARBA00022801"/>
    </source>
</evidence>
<dbReference type="SUPFAM" id="SSF53474">
    <property type="entry name" value="alpha/beta-Hydrolases"/>
    <property type="match status" value="1"/>
</dbReference>
<dbReference type="Proteomes" id="UP000265768">
    <property type="component" value="Unassembled WGS sequence"/>
</dbReference>
<dbReference type="AlphaFoldDB" id="A0A3A4AFX9"/>
<dbReference type="GO" id="GO:0016042">
    <property type="term" value="P:lipid catabolic process"/>
    <property type="evidence" value="ECO:0007669"/>
    <property type="project" value="UniProtKB-KW"/>
</dbReference>
<dbReference type="PANTHER" id="PTHR10272:SF0">
    <property type="entry name" value="PLATELET-ACTIVATING FACTOR ACETYLHYDROLASE"/>
    <property type="match status" value="1"/>
</dbReference>
<dbReference type="InterPro" id="IPR029058">
    <property type="entry name" value="AB_hydrolase_fold"/>
</dbReference>
<accession>A0A3A4AFX9</accession>
<protein>
    <submittedName>
        <fullName evidence="5">Alpha/beta hydrolase</fullName>
    </submittedName>
</protein>
<keyword evidence="3" id="KW-0443">Lipid metabolism</keyword>
<comment type="caution">
    <text evidence="5">The sequence shown here is derived from an EMBL/GenBank/DDBJ whole genome shotgun (WGS) entry which is preliminary data.</text>
</comment>